<accession>A0AAV4X0F0</accession>
<dbReference type="EMBL" id="BPLR01017044">
    <property type="protein sequence ID" value="GIY88286.1"/>
    <property type="molecule type" value="Genomic_DNA"/>
</dbReference>
<evidence type="ECO:0000313" key="2">
    <source>
        <dbReference type="Proteomes" id="UP001054945"/>
    </source>
</evidence>
<gene>
    <name evidence="1" type="ORF">CEXT_233381</name>
</gene>
<organism evidence="1 2">
    <name type="scientific">Caerostris extrusa</name>
    <name type="common">Bark spider</name>
    <name type="synonym">Caerostris bankana</name>
    <dbReference type="NCBI Taxonomy" id="172846"/>
    <lineage>
        <taxon>Eukaryota</taxon>
        <taxon>Metazoa</taxon>
        <taxon>Ecdysozoa</taxon>
        <taxon>Arthropoda</taxon>
        <taxon>Chelicerata</taxon>
        <taxon>Arachnida</taxon>
        <taxon>Araneae</taxon>
        <taxon>Araneomorphae</taxon>
        <taxon>Entelegynae</taxon>
        <taxon>Araneoidea</taxon>
        <taxon>Araneidae</taxon>
        <taxon>Caerostris</taxon>
    </lineage>
</organism>
<name>A0AAV4X0F0_CAEEX</name>
<evidence type="ECO:0008006" key="3">
    <source>
        <dbReference type="Google" id="ProtNLM"/>
    </source>
</evidence>
<protein>
    <recommendedName>
        <fullName evidence="3">Ribosomal protein S18</fullName>
    </recommendedName>
</protein>
<sequence length="103" mass="12017">MQPQKRSTKPTLINSTYTTPQIQKFEGTLTRRTTSKIPYSFSQLSELVTKPLGIVFQRKSPTKSLRRGRSKQKQNVKSRGKILVQFLYENYIKCTRICFEKSI</sequence>
<dbReference type="Proteomes" id="UP001054945">
    <property type="component" value="Unassembled WGS sequence"/>
</dbReference>
<comment type="caution">
    <text evidence="1">The sequence shown here is derived from an EMBL/GenBank/DDBJ whole genome shotgun (WGS) entry which is preliminary data.</text>
</comment>
<keyword evidence="2" id="KW-1185">Reference proteome</keyword>
<proteinExistence type="predicted"/>
<dbReference type="AlphaFoldDB" id="A0AAV4X0F0"/>
<evidence type="ECO:0000313" key="1">
    <source>
        <dbReference type="EMBL" id="GIY88286.1"/>
    </source>
</evidence>
<reference evidence="1 2" key="1">
    <citation type="submission" date="2021-06" db="EMBL/GenBank/DDBJ databases">
        <title>Caerostris extrusa draft genome.</title>
        <authorList>
            <person name="Kono N."/>
            <person name="Arakawa K."/>
        </authorList>
    </citation>
    <scope>NUCLEOTIDE SEQUENCE [LARGE SCALE GENOMIC DNA]</scope>
</reference>